<feature type="transmembrane region" description="Helical" evidence="10">
    <location>
        <begin position="271"/>
        <end position="292"/>
    </location>
</feature>
<comment type="subcellular location">
    <subcellularLocation>
        <location evidence="2">Cell membrane</location>
        <topology evidence="2">Multi-pass membrane protein</topology>
    </subcellularLocation>
</comment>
<feature type="transmembrane region" description="Helical" evidence="10">
    <location>
        <begin position="298"/>
        <end position="321"/>
    </location>
</feature>
<dbReference type="TCDB" id="1.A.43.1.16">
    <property type="family name" value="the camphor resistance or fluoride exporter (fluc) family"/>
</dbReference>
<feature type="region of interest" description="Disordered" evidence="9">
    <location>
        <begin position="1"/>
        <end position="32"/>
    </location>
</feature>
<dbReference type="InterPro" id="IPR003691">
    <property type="entry name" value="FluC"/>
</dbReference>
<protein>
    <submittedName>
        <fullName evidence="11">CrcB family protein</fullName>
    </submittedName>
</protein>
<comment type="similarity">
    <text evidence="7">Belongs to the fluoride channel Fluc/FEX (TC 1.A.43) family.</text>
</comment>
<dbReference type="Proteomes" id="UP000011083">
    <property type="component" value="Unassembled WGS sequence"/>
</dbReference>
<feature type="compositionally biased region" description="Basic and acidic residues" evidence="9">
    <location>
        <begin position="15"/>
        <end position="32"/>
    </location>
</feature>
<evidence type="ECO:0000256" key="4">
    <source>
        <dbReference type="ARBA" id="ARBA00022692"/>
    </source>
</evidence>
<accession>L8H804</accession>
<evidence type="ECO:0000256" key="6">
    <source>
        <dbReference type="ARBA" id="ARBA00023136"/>
    </source>
</evidence>
<dbReference type="PANTHER" id="PTHR28259">
    <property type="entry name" value="FLUORIDE EXPORT PROTEIN 1-RELATED"/>
    <property type="match status" value="1"/>
</dbReference>
<name>L8H804_ACACF</name>
<evidence type="ECO:0000313" key="11">
    <source>
        <dbReference type="EMBL" id="ELR21290.1"/>
    </source>
</evidence>
<evidence type="ECO:0000256" key="1">
    <source>
        <dbReference type="ARBA" id="ARBA00002598"/>
    </source>
</evidence>
<evidence type="ECO:0000313" key="12">
    <source>
        <dbReference type="Proteomes" id="UP000011083"/>
    </source>
</evidence>
<dbReference type="EMBL" id="KB007904">
    <property type="protein sequence ID" value="ELR21290.1"/>
    <property type="molecule type" value="Genomic_DNA"/>
</dbReference>
<keyword evidence="4 10" id="KW-0812">Transmembrane</keyword>
<proteinExistence type="inferred from homology"/>
<dbReference type="RefSeq" id="XP_004345834.1">
    <property type="nucleotide sequence ID" value="XM_004345784.1"/>
</dbReference>
<comment type="function">
    <text evidence="1">Fluoride channel required for the rapid expulsion of cytoplasmic fluoride.</text>
</comment>
<keyword evidence="6 10" id="KW-0472">Membrane</keyword>
<keyword evidence="12" id="KW-1185">Reference proteome</keyword>
<keyword evidence="3" id="KW-1003">Cell membrane</keyword>
<sequence length="453" mass="51716">MEGEEEDVHAFPLAEKGKAKERESDMPQEDEHGLVVAKRKSFSSLRGMKSRFDEWAEGGGKPALLLASRILWMVVFSGLAASIQFWIPSLYAPNSSHKGINVTVLLFNLIGCFIISICTAFKQVKFQYMQSYLMYDGLRAGFCSTFTTFGNLIEDTGRLILSGMWWLSFINLFATFILSFCVWEAGRFVARRWKGGVAYSKIEQVLENADQRMEYEVEKMLLSQDSPGIMQSNVFFSGSSKPLYKISHHIQKQQVKSKRHLHRWWLLRRHYVILLLIAFPPLVNYIIVTQLLDYPSRAALVFDWTCMHMLSVAGVCVGLAVDSFTTSTRHSVQWGTFKNNIVSCILIGAAHSLLLFRHYFPFGGSYYFSTLTSRFITSFCGSESSFAGLVDETAVLFHARVQKWTWVRNIGYNLFLCTLVFLVVIFAVRFSVFFHYFGPETAKLYICGVFNQC</sequence>
<evidence type="ECO:0000256" key="10">
    <source>
        <dbReference type="SAM" id="Phobius"/>
    </source>
</evidence>
<organism evidence="11 12">
    <name type="scientific">Acanthamoeba castellanii (strain ATCC 30010 / Neff)</name>
    <dbReference type="NCBI Taxonomy" id="1257118"/>
    <lineage>
        <taxon>Eukaryota</taxon>
        <taxon>Amoebozoa</taxon>
        <taxon>Discosea</taxon>
        <taxon>Longamoebia</taxon>
        <taxon>Centramoebida</taxon>
        <taxon>Acanthamoebidae</taxon>
        <taxon>Acanthamoeba</taxon>
    </lineage>
</organism>
<feature type="transmembrane region" description="Helical" evidence="10">
    <location>
        <begin position="99"/>
        <end position="121"/>
    </location>
</feature>
<dbReference type="AlphaFoldDB" id="L8H804"/>
<dbReference type="VEuPathDB" id="AmoebaDB:ACA1_181910"/>
<dbReference type="GO" id="GO:1903425">
    <property type="term" value="F:fluoride transmembrane transporter activity"/>
    <property type="evidence" value="ECO:0007669"/>
    <property type="project" value="TreeGrafter"/>
</dbReference>
<evidence type="ECO:0000256" key="3">
    <source>
        <dbReference type="ARBA" id="ARBA00022475"/>
    </source>
</evidence>
<dbReference type="KEGG" id="acan:ACA1_181910"/>
<dbReference type="GeneID" id="14922166"/>
<dbReference type="OMA" id="DYWWISP"/>
<evidence type="ECO:0000256" key="8">
    <source>
        <dbReference type="ARBA" id="ARBA00035585"/>
    </source>
</evidence>
<feature type="transmembrane region" description="Helical" evidence="10">
    <location>
        <begin position="70"/>
        <end position="87"/>
    </location>
</feature>
<keyword evidence="5 10" id="KW-1133">Transmembrane helix</keyword>
<feature type="transmembrane region" description="Helical" evidence="10">
    <location>
        <begin position="341"/>
        <end position="360"/>
    </location>
</feature>
<evidence type="ECO:0000256" key="7">
    <source>
        <dbReference type="ARBA" id="ARBA00035120"/>
    </source>
</evidence>
<feature type="transmembrane region" description="Helical" evidence="10">
    <location>
        <begin position="410"/>
        <end position="434"/>
    </location>
</feature>
<feature type="transmembrane region" description="Helical" evidence="10">
    <location>
        <begin position="165"/>
        <end position="183"/>
    </location>
</feature>
<evidence type="ECO:0000256" key="9">
    <source>
        <dbReference type="SAM" id="MobiDB-lite"/>
    </source>
</evidence>
<dbReference type="Pfam" id="PF02537">
    <property type="entry name" value="CRCB"/>
    <property type="match status" value="1"/>
</dbReference>
<dbReference type="OrthoDB" id="10526049at2759"/>
<evidence type="ECO:0000256" key="2">
    <source>
        <dbReference type="ARBA" id="ARBA00004651"/>
    </source>
</evidence>
<dbReference type="GO" id="GO:0005886">
    <property type="term" value="C:plasma membrane"/>
    <property type="evidence" value="ECO:0007669"/>
    <property type="project" value="UniProtKB-SubCell"/>
</dbReference>
<comment type="catalytic activity">
    <reaction evidence="8">
        <text>fluoride(in) = fluoride(out)</text>
        <dbReference type="Rhea" id="RHEA:76159"/>
        <dbReference type="ChEBI" id="CHEBI:17051"/>
    </reaction>
    <physiologicalReaction direction="left-to-right" evidence="8">
        <dbReference type="Rhea" id="RHEA:76160"/>
    </physiologicalReaction>
</comment>
<gene>
    <name evidence="11" type="ORF">ACA1_181910</name>
</gene>
<evidence type="ECO:0000256" key="5">
    <source>
        <dbReference type="ARBA" id="ARBA00022989"/>
    </source>
</evidence>
<dbReference type="PANTHER" id="PTHR28259:SF1">
    <property type="entry name" value="FLUORIDE EXPORT PROTEIN 1-RELATED"/>
    <property type="match status" value="1"/>
</dbReference>
<reference evidence="11 12" key="1">
    <citation type="journal article" date="2013" name="Genome Biol.">
        <title>Genome of Acanthamoeba castellanii highlights extensive lateral gene transfer and early evolution of tyrosine kinase signaling.</title>
        <authorList>
            <person name="Clarke M."/>
            <person name="Lohan A.J."/>
            <person name="Liu B."/>
            <person name="Lagkouvardos I."/>
            <person name="Roy S."/>
            <person name="Zafar N."/>
            <person name="Bertelli C."/>
            <person name="Schilde C."/>
            <person name="Kianianmomeni A."/>
            <person name="Burglin T.R."/>
            <person name="Frech C."/>
            <person name="Turcotte B."/>
            <person name="Kopec K.O."/>
            <person name="Synnott J.M."/>
            <person name="Choo C."/>
            <person name="Paponov I."/>
            <person name="Finkler A."/>
            <person name="Soon Heng Tan C."/>
            <person name="Hutchins A.P."/>
            <person name="Weinmeier T."/>
            <person name="Rattei T."/>
            <person name="Chu J.S."/>
            <person name="Gimenez G."/>
            <person name="Irimia M."/>
            <person name="Rigden D.J."/>
            <person name="Fitzpatrick D.A."/>
            <person name="Lorenzo-Morales J."/>
            <person name="Bateman A."/>
            <person name="Chiu C.H."/>
            <person name="Tang P."/>
            <person name="Hegemann P."/>
            <person name="Fromm H."/>
            <person name="Raoult D."/>
            <person name="Greub G."/>
            <person name="Miranda-Saavedra D."/>
            <person name="Chen N."/>
            <person name="Nash P."/>
            <person name="Ginger M.L."/>
            <person name="Horn M."/>
            <person name="Schaap P."/>
            <person name="Caler L."/>
            <person name="Loftus B."/>
        </authorList>
    </citation>
    <scope>NUCLEOTIDE SEQUENCE [LARGE SCALE GENOMIC DNA]</scope>
    <source>
        <strain evidence="11 12">Neff</strain>
    </source>
</reference>